<evidence type="ECO:0000256" key="5">
    <source>
        <dbReference type="ARBA" id="ARBA00023136"/>
    </source>
</evidence>
<dbReference type="EMBL" id="AOFQ01000051">
    <property type="protein sequence ID" value="ESQ98385.1"/>
    <property type="molecule type" value="Genomic_DNA"/>
</dbReference>
<feature type="transmembrane region" description="Helical" evidence="6">
    <location>
        <begin position="435"/>
        <end position="453"/>
    </location>
</feature>
<keyword evidence="4 6" id="KW-1133">Transmembrane helix</keyword>
<feature type="transmembrane region" description="Helical" evidence="6">
    <location>
        <begin position="42"/>
        <end position="61"/>
    </location>
</feature>
<sequence length="813" mass="88853">MSRDQEPCGLEPVDDQQILDRQNFSSDLIGRVSYWIFHFRRALLVFFILLTLLFAFTSSRLQVEAGFYKMIPLQHEYMQSFLKYQGDFGGANKVLLALKNDRGEIFEPAFMDTLRQVTEEVFYVKGVERSSVTSLFTSNVRYSEVVEDGFRGGNIVAADFTGTPEQLKIVRENVLKSDWVGRIVGNDLGSAMVVADLLEVDPDSGARLDLQEVGRALEAIRTKYEKDGISVHIIGFAKSVSDIAEGAAGVLLFFAVAFVITALLLYWYSGSRMLTAWALICALVPVVWLLGLLPLLGLALDPMSILVPFLIFSIGVSHAVQMTNAWKLETLHGHDSVTASRNCFQKLFIPGAMALLANALGFMVIAFVQIEMVRELAITATLGVSLMILTNKLLLPILLSYMRFSVKDTERLQGKETAGDWLWERLGGLATRKGSVVAIVAALALLGGGLWQAGKLKVGDMGQGVPELRADSRYNQDVAMVTSNFAIGVDLLQVVVEAGGSESPCVDRDVLGRVEDFEFSMKQTDGVATVRGLAGYVAQITQANAETFIKWRTVPEEQAQIAQGVGFATRLGNELMNSTCTAMPISLYTEDHRASTIGHIIERIKAFKSEHDTDRLKFQLASGNVGVMAATNEAVATADKWVNLALFGSVTLLCLLSFRSWRITLCIILPLALVTVLCNALMALLDIGLKVNTLPVVALGVGVGVDYGIYLFERIKHEMHAHNLDLRAAFVEALKQRGTASLFTAVTMTVSVATWVFSTLKFQADMGVLLAFMFLVNAFAAILLLPALAAWLLPSSQKRCVSTSAACPPLTTP</sequence>
<dbReference type="InterPro" id="IPR050545">
    <property type="entry name" value="Mycobact_MmpL"/>
</dbReference>
<evidence type="ECO:0000256" key="3">
    <source>
        <dbReference type="ARBA" id="ARBA00022692"/>
    </source>
</evidence>
<dbReference type="RefSeq" id="WP_023445981.1">
    <property type="nucleotide sequence ID" value="NZ_AOFQ01000051.1"/>
</dbReference>
<evidence type="ECO:0000259" key="7">
    <source>
        <dbReference type="PROSITE" id="PS50156"/>
    </source>
</evidence>
<organism evidence="8 9">
    <name type="scientific">Stutzerimonas chloritidismutans AW-1</name>
    <dbReference type="NCBI Taxonomy" id="1263865"/>
    <lineage>
        <taxon>Bacteria</taxon>
        <taxon>Pseudomonadati</taxon>
        <taxon>Pseudomonadota</taxon>
        <taxon>Gammaproteobacteria</taxon>
        <taxon>Pseudomonadales</taxon>
        <taxon>Pseudomonadaceae</taxon>
        <taxon>Stutzerimonas</taxon>
    </lineage>
</organism>
<keyword evidence="2" id="KW-1003">Cell membrane</keyword>
<keyword evidence="5 6" id="KW-0472">Membrane</keyword>
<dbReference type="PROSITE" id="PS50156">
    <property type="entry name" value="SSD"/>
    <property type="match status" value="1"/>
</dbReference>
<evidence type="ECO:0000256" key="1">
    <source>
        <dbReference type="ARBA" id="ARBA00004651"/>
    </source>
</evidence>
<feature type="transmembrane region" description="Helical" evidence="6">
    <location>
        <begin position="691"/>
        <end position="712"/>
    </location>
</feature>
<evidence type="ECO:0000256" key="2">
    <source>
        <dbReference type="ARBA" id="ARBA00022475"/>
    </source>
</evidence>
<evidence type="ECO:0000256" key="6">
    <source>
        <dbReference type="SAM" id="Phobius"/>
    </source>
</evidence>
<dbReference type="Pfam" id="PF12349">
    <property type="entry name" value="Sterol-sensing"/>
    <property type="match status" value="1"/>
</dbReference>
<dbReference type="GO" id="GO:0005886">
    <property type="term" value="C:plasma membrane"/>
    <property type="evidence" value="ECO:0007669"/>
    <property type="project" value="UniProtKB-SubCell"/>
</dbReference>
<protein>
    <submittedName>
        <fullName evidence="8">Transporter</fullName>
    </submittedName>
</protein>
<dbReference type="InterPro" id="IPR000731">
    <property type="entry name" value="SSD"/>
</dbReference>
<gene>
    <name evidence="8" type="ORF">F753_15915</name>
</gene>
<evidence type="ECO:0000313" key="8">
    <source>
        <dbReference type="EMBL" id="ESQ98385.1"/>
    </source>
</evidence>
<feature type="transmembrane region" description="Helical" evidence="6">
    <location>
        <begin position="641"/>
        <end position="658"/>
    </location>
</feature>
<reference evidence="8 9" key="1">
    <citation type="submission" date="2013-07" db="EMBL/GenBank/DDBJ databases">
        <authorList>
            <person name="Schaap P.J."/>
            <person name="Mehboob F."/>
            <person name="Oosterkamp M.J."/>
            <person name="de Vos W.M."/>
            <person name="Stams A.J.M."/>
            <person name="Koehorst J.J."/>
        </authorList>
    </citation>
    <scope>NUCLEOTIDE SEQUENCE [LARGE SCALE GENOMIC DNA]</scope>
    <source>
        <strain evidence="8 9">AW-1</strain>
    </source>
</reference>
<dbReference type="PATRIC" id="fig|1263865.4.peg.3065"/>
<dbReference type="Pfam" id="PF03176">
    <property type="entry name" value="MMPL"/>
    <property type="match status" value="1"/>
</dbReference>
<dbReference type="AlphaFoldDB" id="V4PQF7"/>
<dbReference type="PANTHER" id="PTHR33406">
    <property type="entry name" value="MEMBRANE PROTEIN MJ1562-RELATED"/>
    <property type="match status" value="1"/>
</dbReference>
<feature type="transmembrane region" description="Helical" evidence="6">
    <location>
        <begin position="769"/>
        <end position="793"/>
    </location>
</feature>
<feature type="transmembrane region" description="Helical" evidence="6">
    <location>
        <begin position="274"/>
        <end position="299"/>
    </location>
</feature>
<proteinExistence type="predicted"/>
<dbReference type="Gene3D" id="1.20.1640.10">
    <property type="entry name" value="Multidrug efflux transporter AcrB transmembrane domain"/>
    <property type="match status" value="2"/>
</dbReference>
<dbReference type="InterPro" id="IPR053958">
    <property type="entry name" value="HMGCR/SNAP/NPC1-like_SSD"/>
</dbReference>
<feature type="transmembrane region" description="Helical" evidence="6">
    <location>
        <begin position="665"/>
        <end position="685"/>
    </location>
</feature>
<feature type="transmembrane region" description="Helical" evidence="6">
    <location>
        <begin position="347"/>
        <end position="370"/>
    </location>
</feature>
<dbReference type="Proteomes" id="UP000017822">
    <property type="component" value="Unassembled WGS sequence"/>
</dbReference>
<feature type="domain" description="SSD" evidence="7">
    <location>
        <begin position="242"/>
        <end position="401"/>
    </location>
</feature>
<dbReference type="PANTHER" id="PTHR33406:SF10">
    <property type="entry name" value="SSD DOMAIN-CONTAINING PROTEIN"/>
    <property type="match status" value="1"/>
</dbReference>
<feature type="transmembrane region" description="Helical" evidence="6">
    <location>
        <begin position="740"/>
        <end position="757"/>
    </location>
</feature>
<feature type="transmembrane region" description="Helical" evidence="6">
    <location>
        <begin position="246"/>
        <end position="267"/>
    </location>
</feature>
<accession>V4PQF7</accession>
<dbReference type="SUPFAM" id="SSF82866">
    <property type="entry name" value="Multidrug efflux transporter AcrB transmembrane domain"/>
    <property type="match status" value="2"/>
</dbReference>
<comment type="subcellular location">
    <subcellularLocation>
        <location evidence="1">Cell membrane</location>
        <topology evidence="1">Multi-pass membrane protein</topology>
    </subcellularLocation>
</comment>
<evidence type="ECO:0000313" key="9">
    <source>
        <dbReference type="Proteomes" id="UP000017822"/>
    </source>
</evidence>
<evidence type="ECO:0000256" key="4">
    <source>
        <dbReference type="ARBA" id="ARBA00022989"/>
    </source>
</evidence>
<name>V4PQF7_STUCH</name>
<feature type="transmembrane region" description="Helical" evidence="6">
    <location>
        <begin position="305"/>
        <end position="326"/>
    </location>
</feature>
<dbReference type="InterPro" id="IPR004869">
    <property type="entry name" value="MMPL_dom"/>
</dbReference>
<keyword evidence="3 6" id="KW-0812">Transmembrane</keyword>
<feature type="transmembrane region" description="Helical" evidence="6">
    <location>
        <begin position="376"/>
        <end position="401"/>
    </location>
</feature>
<comment type="caution">
    <text evidence="8">The sequence shown here is derived from an EMBL/GenBank/DDBJ whole genome shotgun (WGS) entry which is preliminary data.</text>
</comment>